<proteinExistence type="predicted"/>
<organism evidence="1">
    <name type="scientific">Aplanochytrium stocchinoi</name>
    <dbReference type="NCBI Taxonomy" id="215587"/>
    <lineage>
        <taxon>Eukaryota</taxon>
        <taxon>Sar</taxon>
        <taxon>Stramenopiles</taxon>
        <taxon>Bigyra</taxon>
        <taxon>Labyrinthulomycetes</taxon>
        <taxon>Thraustochytrida</taxon>
        <taxon>Thraustochytriidae</taxon>
        <taxon>Aplanochytrium</taxon>
    </lineage>
</organism>
<reference evidence="1" key="1">
    <citation type="submission" date="2021-01" db="EMBL/GenBank/DDBJ databases">
        <authorList>
            <person name="Corre E."/>
            <person name="Pelletier E."/>
            <person name="Niang G."/>
            <person name="Scheremetjew M."/>
            <person name="Finn R."/>
            <person name="Kale V."/>
            <person name="Holt S."/>
            <person name="Cochrane G."/>
            <person name="Meng A."/>
            <person name="Brown T."/>
            <person name="Cohen L."/>
        </authorList>
    </citation>
    <scope>NUCLEOTIDE SEQUENCE</scope>
    <source>
        <strain evidence="1">GSBS06</strain>
    </source>
</reference>
<sequence length="218" mass="25712">MDMIRVVLDHYRTSILLASKKSANSFPDPESEAISTSRIGYVYKTVLGMHEKAEEYFLQCVLLADSMKPRTFFGCDWFKKAKDSIEDYRRKRADQDSEEWEKKRSGLLKKMKPTLDRMHNALKVSESQLYQSYILVKYLLREHPPKKFKKKDIDEILDSLPPKMHDVTKKQAASAIKKITMFYHPDRNSKIHHSEEWFVFCTEVTKLLTEKISFFKGF</sequence>
<accession>A0A7S3LLG5</accession>
<dbReference type="EMBL" id="HBIN01007269">
    <property type="protein sequence ID" value="CAE0435033.1"/>
    <property type="molecule type" value="Transcribed_RNA"/>
</dbReference>
<protein>
    <recommendedName>
        <fullName evidence="2">J domain-containing protein</fullName>
    </recommendedName>
</protein>
<name>A0A7S3LLG5_9STRA</name>
<evidence type="ECO:0008006" key="2">
    <source>
        <dbReference type="Google" id="ProtNLM"/>
    </source>
</evidence>
<dbReference type="AlphaFoldDB" id="A0A7S3LLG5"/>
<gene>
    <name evidence="1" type="ORF">ASTO00021_LOCUS5323</name>
</gene>
<evidence type="ECO:0000313" key="1">
    <source>
        <dbReference type="EMBL" id="CAE0435033.1"/>
    </source>
</evidence>